<dbReference type="PANTHER" id="PTHR48081:SF9">
    <property type="entry name" value="CARBOXYLESTERASE"/>
    <property type="match status" value="1"/>
</dbReference>
<reference evidence="4 5" key="1">
    <citation type="submission" date="2022-10" db="EMBL/GenBank/DDBJ databases">
        <title>Roseococcus glaciei nov., sp. nov., isolated from glacier.</title>
        <authorList>
            <person name="Liu Q."/>
            <person name="Xin Y.-H."/>
        </authorList>
    </citation>
    <scope>NUCLEOTIDE SEQUENCE [LARGE SCALE GENOMIC DNA]</scope>
    <source>
        <strain evidence="4 5">MDT2-1-1</strain>
    </source>
</reference>
<proteinExistence type="predicted"/>
<dbReference type="Gene3D" id="3.40.50.1820">
    <property type="entry name" value="alpha/beta hydrolase"/>
    <property type="match status" value="1"/>
</dbReference>
<evidence type="ECO:0000256" key="2">
    <source>
        <dbReference type="SAM" id="SignalP"/>
    </source>
</evidence>
<dbReference type="EMBL" id="JAPFQI010000001">
    <property type="protein sequence ID" value="MCW8084144.1"/>
    <property type="molecule type" value="Genomic_DNA"/>
</dbReference>
<sequence>MPPRRFLPLLALAGCSPAGVATLLTPAGGVSTQADIAYGPLSRQRLDFHTPQTLREEAPLLVFFYGGGWVGGSRSDYGFVARPLAQQGVAVAVPDYRLYPEVRFPAFVEDAALALRFLEARHPRRKLVLMGHSAGAFIAASLALDPRWGAHAGVRGFIGLAGPYDFGAEEVTPPDIFADTPRVRAVPELVDLRGGPPMLLLHGADDRTVGPYHSRILAARAVAAGVPVRHREYPAMGHVGIIAALAAPLRGLGLAQGDVLGEVTGFLRALA</sequence>
<evidence type="ECO:0000313" key="5">
    <source>
        <dbReference type="Proteomes" id="UP001526430"/>
    </source>
</evidence>
<dbReference type="InterPro" id="IPR049492">
    <property type="entry name" value="BD-FAE-like_dom"/>
</dbReference>
<dbReference type="Proteomes" id="UP001526430">
    <property type="component" value="Unassembled WGS sequence"/>
</dbReference>
<dbReference type="SUPFAM" id="SSF53474">
    <property type="entry name" value="alpha/beta-Hydrolases"/>
    <property type="match status" value="1"/>
</dbReference>
<organism evidence="4 5">
    <name type="scientific">Sabulicella glaciei</name>
    <dbReference type="NCBI Taxonomy" id="2984948"/>
    <lineage>
        <taxon>Bacteria</taxon>
        <taxon>Pseudomonadati</taxon>
        <taxon>Pseudomonadota</taxon>
        <taxon>Alphaproteobacteria</taxon>
        <taxon>Acetobacterales</taxon>
        <taxon>Acetobacteraceae</taxon>
        <taxon>Sabulicella</taxon>
    </lineage>
</organism>
<protein>
    <submittedName>
        <fullName evidence="4">Alpha/beta hydrolase</fullName>
    </submittedName>
</protein>
<comment type="caution">
    <text evidence="4">The sequence shown here is derived from an EMBL/GenBank/DDBJ whole genome shotgun (WGS) entry which is preliminary data.</text>
</comment>
<dbReference type="PANTHER" id="PTHR48081">
    <property type="entry name" value="AB HYDROLASE SUPERFAMILY PROTEIN C4A8.06C"/>
    <property type="match status" value="1"/>
</dbReference>
<dbReference type="InterPro" id="IPR050300">
    <property type="entry name" value="GDXG_lipolytic_enzyme"/>
</dbReference>
<gene>
    <name evidence="4" type="ORF">OF850_00755</name>
</gene>
<accession>A0ABT3NRD5</accession>
<keyword evidence="1 4" id="KW-0378">Hydrolase</keyword>
<feature type="signal peptide" evidence="2">
    <location>
        <begin position="1"/>
        <end position="20"/>
    </location>
</feature>
<keyword evidence="2" id="KW-0732">Signal</keyword>
<feature type="chain" id="PRO_5046192427" evidence="2">
    <location>
        <begin position="21"/>
        <end position="271"/>
    </location>
</feature>
<feature type="domain" description="BD-FAE-like" evidence="3">
    <location>
        <begin position="46"/>
        <end position="144"/>
    </location>
</feature>
<dbReference type="InterPro" id="IPR029058">
    <property type="entry name" value="AB_hydrolase_fold"/>
</dbReference>
<evidence type="ECO:0000313" key="4">
    <source>
        <dbReference type="EMBL" id="MCW8084144.1"/>
    </source>
</evidence>
<evidence type="ECO:0000256" key="1">
    <source>
        <dbReference type="ARBA" id="ARBA00022801"/>
    </source>
</evidence>
<dbReference type="Pfam" id="PF20434">
    <property type="entry name" value="BD-FAE"/>
    <property type="match status" value="1"/>
</dbReference>
<evidence type="ECO:0000259" key="3">
    <source>
        <dbReference type="Pfam" id="PF20434"/>
    </source>
</evidence>
<dbReference type="RefSeq" id="WP_301587752.1">
    <property type="nucleotide sequence ID" value="NZ_JAPFQI010000001.1"/>
</dbReference>
<dbReference type="GO" id="GO:0016787">
    <property type="term" value="F:hydrolase activity"/>
    <property type="evidence" value="ECO:0007669"/>
    <property type="project" value="UniProtKB-KW"/>
</dbReference>
<name>A0ABT3NRD5_9PROT</name>
<keyword evidence="5" id="KW-1185">Reference proteome</keyword>